<sequence>MAQRLRDDQILTLSSSDESKLETASPFRHGRSKSIDDVHRQMVKSYITHVGAPKTDFPDPKVSLVVVWLRACLQRLGRGSLDYSLLIFHKNNCFRKNVKKAVKSKYPP</sequence>
<organism evidence="1 2">
    <name type="scientific">Geodia barretti</name>
    <name type="common">Barrett's horny sponge</name>
    <dbReference type="NCBI Taxonomy" id="519541"/>
    <lineage>
        <taxon>Eukaryota</taxon>
        <taxon>Metazoa</taxon>
        <taxon>Porifera</taxon>
        <taxon>Demospongiae</taxon>
        <taxon>Heteroscleromorpha</taxon>
        <taxon>Tetractinellida</taxon>
        <taxon>Astrophorina</taxon>
        <taxon>Geodiidae</taxon>
        <taxon>Geodia</taxon>
    </lineage>
</organism>
<evidence type="ECO:0000313" key="1">
    <source>
        <dbReference type="EMBL" id="CAI7994826.1"/>
    </source>
</evidence>
<gene>
    <name evidence="1" type="ORF">GBAR_LOCUS1559</name>
</gene>
<name>A0AA35QWI8_GEOBA</name>
<accession>A0AA35QWI8</accession>
<protein>
    <submittedName>
        <fullName evidence="1">Uncharacterized protein</fullName>
    </submittedName>
</protein>
<reference evidence="1" key="1">
    <citation type="submission" date="2023-03" db="EMBL/GenBank/DDBJ databases">
        <authorList>
            <person name="Steffen K."/>
            <person name="Cardenas P."/>
        </authorList>
    </citation>
    <scope>NUCLEOTIDE SEQUENCE</scope>
</reference>
<proteinExistence type="predicted"/>
<evidence type="ECO:0000313" key="2">
    <source>
        <dbReference type="Proteomes" id="UP001174909"/>
    </source>
</evidence>
<dbReference type="AlphaFoldDB" id="A0AA35QWI8"/>
<comment type="caution">
    <text evidence="1">The sequence shown here is derived from an EMBL/GenBank/DDBJ whole genome shotgun (WGS) entry which is preliminary data.</text>
</comment>
<dbReference type="EMBL" id="CASHTH010000231">
    <property type="protein sequence ID" value="CAI7994826.1"/>
    <property type="molecule type" value="Genomic_DNA"/>
</dbReference>
<keyword evidence="2" id="KW-1185">Reference proteome</keyword>
<dbReference type="Proteomes" id="UP001174909">
    <property type="component" value="Unassembled WGS sequence"/>
</dbReference>